<evidence type="ECO:0000313" key="2">
    <source>
        <dbReference type="Proteomes" id="UP000620124"/>
    </source>
</evidence>
<sequence length="315" mass="34682">MSSDSAHPIYTSFSVPVVASRPSGTAFQWSADGQACFLTKTALYIMTPDHGLNFEPSTAVKATTDRDKEEGVEPLGWYRTLIQFDRAVEYLWPEQSQDWSAIVLGSVDIALWAVTLSPSNISTHAGYVLCFPVWISLCGRQVEMIYDITPFLLDHFSDESNAVRALKSQVISIKWSQQADFGLTPTALENGSLLVAGTRAGMLLFLRYRNTSVELAKTVSISERWIVCLGISSWAVVEPGKCDAYVAYATDDGVVGVLKISQTMETTLGHLSLRSQPFHAGDSRRLSVCDMFCRSTPMQYARMGGDAWKPDLGIP</sequence>
<dbReference type="Proteomes" id="UP000620124">
    <property type="component" value="Unassembled WGS sequence"/>
</dbReference>
<dbReference type="AlphaFoldDB" id="A0A8H6Z1H0"/>
<reference evidence="1" key="1">
    <citation type="submission" date="2020-05" db="EMBL/GenBank/DDBJ databases">
        <title>Mycena genomes resolve the evolution of fungal bioluminescence.</title>
        <authorList>
            <person name="Tsai I.J."/>
        </authorList>
    </citation>
    <scope>NUCLEOTIDE SEQUENCE</scope>
    <source>
        <strain evidence="1">CCC161011</strain>
    </source>
</reference>
<gene>
    <name evidence="1" type="ORF">MVEN_00248500</name>
</gene>
<protein>
    <recommendedName>
        <fullName evidence="3">Transcription factor IIIC 90kDa subunit N-terminal domain-containing protein</fullName>
    </recommendedName>
</protein>
<keyword evidence="2" id="KW-1185">Reference proteome</keyword>
<accession>A0A8H6Z1H0</accession>
<evidence type="ECO:0000313" key="1">
    <source>
        <dbReference type="EMBL" id="KAF7369209.1"/>
    </source>
</evidence>
<dbReference type="EMBL" id="JACAZI010000002">
    <property type="protein sequence ID" value="KAF7369209.1"/>
    <property type="molecule type" value="Genomic_DNA"/>
</dbReference>
<comment type="caution">
    <text evidence="1">The sequence shown here is derived from an EMBL/GenBank/DDBJ whole genome shotgun (WGS) entry which is preliminary data.</text>
</comment>
<dbReference type="OrthoDB" id="421374at2759"/>
<name>A0A8H6Z1H0_9AGAR</name>
<proteinExistence type="predicted"/>
<organism evidence="1 2">
    <name type="scientific">Mycena venus</name>
    <dbReference type="NCBI Taxonomy" id="2733690"/>
    <lineage>
        <taxon>Eukaryota</taxon>
        <taxon>Fungi</taxon>
        <taxon>Dikarya</taxon>
        <taxon>Basidiomycota</taxon>
        <taxon>Agaricomycotina</taxon>
        <taxon>Agaricomycetes</taxon>
        <taxon>Agaricomycetidae</taxon>
        <taxon>Agaricales</taxon>
        <taxon>Marasmiineae</taxon>
        <taxon>Mycenaceae</taxon>
        <taxon>Mycena</taxon>
    </lineage>
</organism>
<evidence type="ECO:0008006" key="3">
    <source>
        <dbReference type="Google" id="ProtNLM"/>
    </source>
</evidence>